<dbReference type="AlphaFoldDB" id="J9FPW9"/>
<dbReference type="EMBL" id="AMCI01005246">
    <property type="protein sequence ID" value="EJW96513.1"/>
    <property type="molecule type" value="Genomic_DNA"/>
</dbReference>
<dbReference type="Pfam" id="PF13684">
    <property type="entry name" value="FakA-like_C"/>
    <property type="match status" value="1"/>
</dbReference>
<proteinExistence type="predicted"/>
<accession>J9FPW9</accession>
<dbReference type="GO" id="GO:0016301">
    <property type="term" value="F:kinase activity"/>
    <property type="evidence" value="ECO:0007669"/>
    <property type="project" value="UniProtKB-KW"/>
</dbReference>
<protein>
    <submittedName>
        <fullName evidence="2">Dihydroxyacetone kinase</fullName>
    </submittedName>
</protein>
<dbReference type="InterPro" id="IPR033470">
    <property type="entry name" value="FakA-like_C"/>
</dbReference>
<name>J9FPW9_9ZZZZ</name>
<comment type="caution">
    <text evidence="2">The sequence shown here is derived from an EMBL/GenBank/DDBJ whole genome shotgun (WGS) entry which is preliminary data.</text>
</comment>
<organism evidence="2">
    <name type="scientific">gut metagenome</name>
    <dbReference type="NCBI Taxonomy" id="749906"/>
    <lineage>
        <taxon>unclassified sequences</taxon>
        <taxon>metagenomes</taxon>
        <taxon>organismal metagenomes</taxon>
    </lineage>
</organism>
<evidence type="ECO:0000259" key="1">
    <source>
        <dbReference type="Pfam" id="PF13684"/>
    </source>
</evidence>
<feature type="domain" description="Fatty acid kinase subunit A-like C-terminal" evidence="1">
    <location>
        <begin position="1"/>
        <end position="115"/>
    </location>
</feature>
<gene>
    <name evidence="2" type="ORF">EVA_15380</name>
</gene>
<keyword evidence="2" id="KW-0418">Kinase</keyword>
<sequence>EENTVLMTNEAKEAQGGSVTVAVRNSVVNGMEVHEGEYLGILNDKIVCTGNSIAEVLEKMLADGDYEAISMYYGADLSEAEAGELAEGLENINEDWEVDVFYGGQPLYPILLAME</sequence>
<reference evidence="2" key="1">
    <citation type="journal article" date="2012" name="PLoS ONE">
        <title>Gene sets for utilization of primary and secondary nutrition supplies in the distal gut of endangered iberian lynx.</title>
        <authorList>
            <person name="Alcaide M."/>
            <person name="Messina E."/>
            <person name="Richter M."/>
            <person name="Bargiela R."/>
            <person name="Peplies J."/>
            <person name="Huws S.A."/>
            <person name="Newbold C.J."/>
            <person name="Golyshin P.N."/>
            <person name="Simon M.A."/>
            <person name="Lopez G."/>
            <person name="Yakimov M.M."/>
            <person name="Ferrer M."/>
        </authorList>
    </citation>
    <scope>NUCLEOTIDE SEQUENCE</scope>
</reference>
<evidence type="ECO:0000313" key="2">
    <source>
        <dbReference type="EMBL" id="EJW96513.1"/>
    </source>
</evidence>
<keyword evidence="2" id="KW-0808">Transferase</keyword>
<feature type="non-terminal residue" evidence="2">
    <location>
        <position position="1"/>
    </location>
</feature>